<comment type="caution">
    <text evidence="2">The sequence shown here is derived from an EMBL/GenBank/DDBJ whole genome shotgun (WGS) entry which is preliminary data.</text>
</comment>
<reference evidence="2" key="1">
    <citation type="submission" date="2021-02" db="EMBL/GenBank/DDBJ databases">
        <title>Genome-Resolved Metagenomics of a Microbial Community Performing Photosynthetic Biological Nutrient Removal.</title>
        <authorList>
            <person name="Mcdaniel E.A."/>
        </authorList>
    </citation>
    <scope>NUCLEOTIDE SEQUENCE</scope>
    <source>
        <strain evidence="2">UWPOB_OBS1</strain>
    </source>
</reference>
<proteinExistence type="predicted"/>
<sequence length="479" mass="51693">MSLLRYKHLLTPNFFAIGNNHYVAPVEFSKLSRHLIPDLFLSMTLTIALSAPALAADSTADTRAAKETASEVASPAIVEPSKGTDLGTGPSAAKEVSPAKTEESSGAVEAQAKSGPPSTVDSSNSANSLQSTQKTMPKLSTPSLGTSEQVPASGPKLQAFLKAKYMEYQAAFLKAKSFEDLLPYRTKKQREDMEKKLSEARKPGATGDGLKELQGMFDLMKAMQPRNVVVESVTVTGDRAELKASASDSGEMMESLGKGLTGVMQGMVEALVPAPGKADVSQKIKSSMPKTITTGKIVMLKEAGQWKMDTESWSSTSSNVNPAEQAKKDASALWCAKALDMDYPRTPAAGKIHGQPFKVQGAEISSQNILTIREGNDFFADRQFVIFLFDVDGQPDKKQILVKNGEPVSGKSKAHIHMGYKVAGKDLPKTEMFFPSDGYGLKLSFGQRKGDLLPGYIVLRMPDKEQSFVQGYFYAKIAK</sequence>
<gene>
    <name evidence="2" type="ORF">J0M35_16495</name>
</gene>
<dbReference type="Proteomes" id="UP000664277">
    <property type="component" value="Unassembled WGS sequence"/>
</dbReference>
<accession>A0A8J7P9B7</accession>
<dbReference type="EMBL" id="JAFLCK010000028">
    <property type="protein sequence ID" value="MBN8661969.1"/>
    <property type="molecule type" value="Genomic_DNA"/>
</dbReference>
<name>A0A8J7P9B7_9BACT</name>
<evidence type="ECO:0000256" key="1">
    <source>
        <dbReference type="SAM" id="MobiDB-lite"/>
    </source>
</evidence>
<evidence type="ECO:0000313" key="2">
    <source>
        <dbReference type="EMBL" id="MBN8661969.1"/>
    </source>
</evidence>
<organism evidence="2 3">
    <name type="scientific">Candidatus Obscuribacter phosphatis</name>
    <dbReference type="NCBI Taxonomy" id="1906157"/>
    <lineage>
        <taxon>Bacteria</taxon>
        <taxon>Bacillati</taxon>
        <taxon>Candidatus Melainabacteria</taxon>
        <taxon>Candidatus Obscuribacterales</taxon>
        <taxon>Candidatus Obscuribacteraceae</taxon>
        <taxon>Candidatus Obscuribacter</taxon>
    </lineage>
</organism>
<feature type="region of interest" description="Disordered" evidence="1">
    <location>
        <begin position="66"/>
        <end position="151"/>
    </location>
</feature>
<feature type="compositionally biased region" description="Polar residues" evidence="1">
    <location>
        <begin position="116"/>
        <end position="150"/>
    </location>
</feature>
<dbReference type="AlphaFoldDB" id="A0A8J7P9B7"/>
<protein>
    <submittedName>
        <fullName evidence="2">Uncharacterized protein</fullName>
    </submittedName>
</protein>
<evidence type="ECO:0000313" key="3">
    <source>
        <dbReference type="Proteomes" id="UP000664277"/>
    </source>
</evidence>